<feature type="compositionally biased region" description="Basic residues" evidence="1">
    <location>
        <begin position="552"/>
        <end position="565"/>
    </location>
</feature>
<feature type="region of interest" description="Disordered" evidence="1">
    <location>
        <begin position="236"/>
        <end position="299"/>
    </location>
</feature>
<dbReference type="Proteomes" id="UP000032141">
    <property type="component" value="Unassembled WGS sequence"/>
</dbReference>
<sequence length="571" mass="64496">MELEGLVRLIVYGGAVWLLVVSIELTGWFLGDAPQYMDQYMEPDQDGEQDDQIIPTEVQADYRSRQTHRAVYRIDPHAAGKELRLEPCPDDQTDRTGARLSRPTRQAKTDGRAGTHLGRVEIETDHSLSLLNFSSFLGVASSKRTPLSVGLVSHIKQRFKIASLLDRSLRTLSIRLVSDQQKSERNTCVGTMGSDDERSRPGISVAGLSNLQMRALNDSFTNLMNAGLEQIHLRLDEIQNSQQPRPRTRARRDRPRRPNRSDDEIREEDSHEDEDRSINRPRRGHRNQEPGRLGTVPSSMRRTVMLTATRTTTLARSSTLILSRSLIRRIALNIQLTDHYCFLGVASSKQTPLSVGLVSHIKQRFKIASLLERRITWSSPVSASPIPSPRFQVSFGSFSLLRRALDPGYAGGDDSRLWLLDDPPLLHFTSDYSFTASCPVLRFEGDSFLIGAKSQGIDLFQFRLTLEAVWLDFLCRFMRLAWQAVASSSTRFSCSALGEFGDGLLLVRARDDRGIPGIRGNEENLTFPWLSSMDENVTKKGGYRLERSERNKGRRLRFGPKRAEHHKCPPS</sequence>
<accession>A0A0D2ZUQ3</accession>
<evidence type="ECO:0000256" key="1">
    <source>
        <dbReference type="SAM" id="MobiDB-lite"/>
    </source>
</evidence>
<keyword evidence="4" id="KW-1185">Reference proteome</keyword>
<feature type="region of interest" description="Disordered" evidence="1">
    <location>
        <begin position="180"/>
        <end position="203"/>
    </location>
</feature>
<keyword evidence="2" id="KW-0812">Transmembrane</keyword>
<reference evidence="3" key="1">
    <citation type="journal article" date="2014" name="Genome Biol.">
        <title>Transcriptome and methylome profiling reveals relics of genome dominance in the mesopolyploid Brassica oleracea.</title>
        <authorList>
            <person name="Parkin I.A."/>
            <person name="Koh C."/>
            <person name="Tang H."/>
            <person name="Robinson S.J."/>
            <person name="Kagale S."/>
            <person name="Clarke W.E."/>
            <person name="Town C.D."/>
            <person name="Nixon J."/>
            <person name="Krishnakumar V."/>
            <person name="Bidwell S.L."/>
            <person name="Denoeud F."/>
            <person name="Belcram H."/>
            <person name="Links M.G."/>
            <person name="Just J."/>
            <person name="Clarke C."/>
            <person name="Bender T."/>
            <person name="Huebert T."/>
            <person name="Mason A.S."/>
            <person name="Pires J.C."/>
            <person name="Barker G."/>
            <person name="Moore J."/>
            <person name="Walley P.G."/>
            <person name="Manoli S."/>
            <person name="Batley J."/>
            <person name="Edwards D."/>
            <person name="Nelson M.N."/>
            <person name="Wang X."/>
            <person name="Paterson A.H."/>
            <person name="King G."/>
            <person name="Bancroft I."/>
            <person name="Chalhoub B."/>
            <person name="Sharpe A.G."/>
        </authorList>
    </citation>
    <scope>NUCLEOTIDE SEQUENCE [LARGE SCALE GENOMIC DNA]</scope>
    <source>
        <strain evidence="3">cv. TO1000</strain>
    </source>
</reference>
<evidence type="ECO:0000256" key="2">
    <source>
        <dbReference type="SAM" id="Phobius"/>
    </source>
</evidence>
<keyword evidence="2" id="KW-0472">Membrane</keyword>
<keyword evidence="2" id="KW-1133">Transmembrane helix</keyword>
<dbReference type="HOGENOM" id="CLU_477658_0_0_1"/>
<evidence type="ECO:0000313" key="4">
    <source>
        <dbReference type="Proteomes" id="UP000032141"/>
    </source>
</evidence>
<name>A0A0D2ZUQ3_BRAOL</name>
<evidence type="ECO:0000313" key="3">
    <source>
        <dbReference type="EnsemblPlants" id="Bo01342s010.1"/>
    </source>
</evidence>
<proteinExistence type="predicted"/>
<feature type="compositionally biased region" description="Basic and acidic residues" evidence="1">
    <location>
        <begin position="86"/>
        <end position="97"/>
    </location>
</feature>
<feature type="transmembrane region" description="Helical" evidence="2">
    <location>
        <begin position="9"/>
        <end position="31"/>
    </location>
</feature>
<dbReference type="AlphaFoldDB" id="A0A0D2ZUQ3"/>
<feature type="region of interest" description="Disordered" evidence="1">
    <location>
        <begin position="548"/>
        <end position="571"/>
    </location>
</feature>
<reference evidence="3" key="2">
    <citation type="submission" date="2015-06" db="UniProtKB">
        <authorList>
            <consortium name="EnsemblPlants"/>
        </authorList>
    </citation>
    <scope>IDENTIFICATION</scope>
</reference>
<dbReference type="Gramene" id="Bo01342s010.1">
    <property type="protein sequence ID" value="Bo01342s010.1"/>
    <property type="gene ID" value="Bo01342s010"/>
</dbReference>
<dbReference type="EnsemblPlants" id="Bo01342s010.1">
    <property type="protein sequence ID" value="Bo01342s010.1"/>
    <property type="gene ID" value="Bo01342s010"/>
</dbReference>
<protein>
    <submittedName>
        <fullName evidence="3">Uncharacterized protein</fullName>
    </submittedName>
</protein>
<feature type="compositionally biased region" description="Basic residues" evidence="1">
    <location>
        <begin position="246"/>
        <end position="258"/>
    </location>
</feature>
<organism evidence="3 4">
    <name type="scientific">Brassica oleracea var. oleracea</name>
    <dbReference type="NCBI Taxonomy" id="109376"/>
    <lineage>
        <taxon>Eukaryota</taxon>
        <taxon>Viridiplantae</taxon>
        <taxon>Streptophyta</taxon>
        <taxon>Embryophyta</taxon>
        <taxon>Tracheophyta</taxon>
        <taxon>Spermatophyta</taxon>
        <taxon>Magnoliopsida</taxon>
        <taxon>eudicotyledons</taxon>
        <taxon>Gunneridae</taxon>
        <taxon>Pentapetalae</taxon>
        <taxon>rosids</taxon>
        <taxon>malvids</taxon>
        <taxon>Brassicales</taxon>
        <taxon>Brassicaceae</taxon>
        <taxon>Brassiceae</taxon>
        <taxon>Brassica</taxon>
    </lineage>
</organism>
<feature type="region of interest" description="Disordered" evidence="1">
    <location>
        <begin position="86"/>
        <end position="112"/>
    </location>
</feature>